<protein>
    <submittedName>
        <fullName evidence="2">Uncharacterized protein</fullName>
    </submittedName>
</protein>
<feature type="compositionally biased region" description="Basic and acidic residues" evidence="1">
    <location>
        <begin position="131"/>
        <end position="143"/>
    </location>
</feature>
<keyword evidence="3" id="KW-1185">Reference proteome</keyword>
<proteinExistence type="predicted"/>
<feature type="region of interest" description="Disordered" evidence="1">
    <location>
        <begin position="1"/>
        <end position="174"/>
    </location>
</feature>
<feature type="compositionally biased region" description="Polar residues" evidence="1">
    <location>
        <begin position="93"/>
        <end position="106"/>
    </location>
</feature>
<accession>A0AAN6V9Y3</accession>
<dbReference type="AlphaFoldDB" id="A0AAN6V9Y3"/>
<dbReference type="RefSeq" id="XP_062640969.1">
    <property type="nucleotide sequence ID" value="XM_062778998.1"/>
</dbReference>
<dbReference type="Proteomes" id="UP001302676">
    <property type="component" value="Unassembled WGS sequence"/>
</dbReference>
<organism evidence="2 3">
    <name type="scientific">Dichotomopilus funicola</name>
    <dbReference type="NCBI Taxonomy" id="1934379"/>
    <lineage>
        <taxon>Eukaryota</taxon>
        <taxon>Fungi</taxon>
        <taxon>Dikarya</taxon>
        <taxon>Ascomycota</taxon>
        <taxon>Pezizomycotina</taxon>
        <taxon>Sordariomycetes</taxon>
        <taxon>Sordariomycetidae</taxon>
        <taxon>Sordariales</taxon>
        <taxon>Chaetomiaceae</taxon>
        <taxon>Dichotomopilus</taxon>
    </lineage>
</organism>
<evidence type="ECO:0000313" key="3">
    <source>
        <dbReference type="Proteomes" id="UP001302676"/>
    </source>
</evidence>
<comment type="caution">
    <text evidence="2">The sequence shown here is derived from an EMBL/GenBank/DDBJ whole genome shotgun (WGS) entry which is preliminary data.</text>
</comment>
<gene>
    <name evidence="2" type="ORF">C8A04DRAFT_24142</name>
</gene>
<evidence type="ECO:0000256" key="1">
    <source>
        <dbReference type="SAM" id="MobiDB-lite"/>
    </source>
</evidence>
<dbReference type="InterPro" id="IPR022024">
    <property type="entry name" value="DUF3602"/>
</dbReference>
<sequence length="191" mass="19758">MSSHLQSSGRGGAGNIVDASKTPPLQPADLKTPTLKTSMVTTGRGGTGNFAANLDADEKRRRQDVEPVVRRQSHGAQHIGRGGTGNVVKAGDEQSSSTQPGTATSTSDKRKQQPGSPPLSDTGKEQGSPRVGEERGLAGEDKAVSPLEGGPLGGERVRGEDSDGDVAVPAARPEETVGWAEKGRNLLFGKK</sequence>
<feature type="compositionally biased region" description="Basic and acidic residues" evidence="1">
    <location>
        <begin position="56"/>
        <end position="69"/>
    </location>
</feature>
<reference evidence="2" key="1">
    <citation type="journal article" date="2023" name="Mol. Phylogenet. Evol.">
        <title>Genome-scale phylogeny and comparative genomics of the fungal order Sordariales.</title>
        <authorList>
            <person name="Hensen N."/>
            <person name="Bonometti L."/>
            <person name="Westerberg I."/>
            <person name="Brannstrom I.O."/>
            <person name="Guillou S."/>
            <person name="Cros-Aarteil S."/>
            <person name="Calhoun S."/>
            <person name="Haridas S."/>
            <person name="Kuo A."/>
            <person name="Mondo S."/>
            <person name="Pangilinan J."/>
            <person name="Riley R."/>
            <person name="LaButti K."/>
            <person name="Andreopoulos B."/>
            <person name="Lipzen A."/>
            <person name="Chen C."/>
            <person name="Yan M."/>
            <person name="Daum C."/>
            <person name="Ng V."/>
            <person name="Clum A."/>
            <person name="Steindorff A."/>
            <person name="Ohm R.A."/>
            <person name="Martin F."/>
            <person name="Silar P."/>
            <person name="Natvig D.O."/>
            <person name="Lalanne C."/>
            <person name="Gautier V."/>
            <person name="Ament-Velasquez S.L."/>
            <person name="Kruys A."/>
            <person name="Hutchinson M.I."/>
            <person name="Powell A.J."/>
            <person name="Barry K."/>
            <person name="Miller A.N."/>
            <person name="Grigoriev I.V."/>
            <person name="Debuchy R."/>
            <person name="Gladieux P."/>
            <person name="Hiltunen Thoren M."/>
            <person name="Johannesson H."/>
        </authorList>
    </citation>
    <scope>NUCLEOTIDE SEQUENCE</scope>
    <source>
        <strain evidence="2">CBS 141.50</strain>
    </source>
</reference>
<reference evidence="2" key="2">
    <citation type="submission" date="2023-05" db="EMBL/GenBank/DDBJ databases">
        <authorList>
            <consortium name="Lawrence Berkeley National Laboratory"/>
            <person name="Steindorff A."/>
            <person name="Hensen N."/>
            <person name="Bonometti L."/>
            <person name="Westerberg I."/>
            <person name="Brannstrom I.O."/>
            <person name="Guillou S."/>
            <person name="Cros-Aarteil S."/>
            <person name="Calhoun S."/>
            <person name="Haridas S."/>
            <person name="Kuo A."/>
            <person name="Mondo S."/>
            <person name="Pangilinan J."/>
            <person name="Riley R."/>
            <person name="Labutti K."/>
            <person name="Andreopoulos B."/>
            <person name="Lipzen A."/>
            <person name="Chen C."/>
            <person name="Yanf M."/>
            <person name="Daum C."/>
            <person name="Ng V."/>
            <person name="Clum A."/>
            <person name="Ohm R."/>
            <person name="Martin F."/>
            <person name="Silar P."/>
            <person name="Natvig D."/>
            <person name="Lalanne C."/>
            <person name="Gautier V."/>
            <person name="Ament-Velasquez S.L."/>
            <person name="Kruys A."/>
            <person name="Hutchinson M.I."/>
            <person name="Powell A.J."/>
            <person name="Barry K."/>
            <person name="Miller A.N."/>
            <person name="Grigoriev I.V."/>
            <person name="Debuchy R."/>
            <person name="Gladieux P."/>
            <person name="Thoren M.H."/>
            <person name="Johannesson H."/>
        </authorList>
    </citation>
    <scope>NUCLEOTIDE SEQUENCE</scope>
    <source>
        <strain evidence="2">CBS 141.50</strain>
    </source>
</reference>
<dbReference type="Pfam" id="PF12223">
    <property type="entry name" value="DUF3602"/>
    <property type="match status" value="1"/>
</dbReference>
<dbReference type="PANTHER" id="PTHR34693">
    <property type="entry name" value="PROTEIN PAR32"/>
    <property type="match status" value="1"/>
</dbReference>
<dbReference type="GeneID" id="87815611"/>
<dbReference type="InterPro" id="IPR053203">
    <property type="entry name" value="Cisplatin_resist-associated"/>
</dbReference>
<dbReference type="PANTHER" id="PTHR34693:SF1">
    <property type="entry name" value="PROTEIN PAR32"/>
    <property type="match status" value="1"/>
</dbReference>
<dbReference type="EMBL" id="MU853555">
    <property type="protein sequence ID" value="KAK4147598.1"/>
    <property type="molecule type" value="Genomic_DNA"/>
</dbReference>
<evidence type="ECO:0000313" key="2">
    <source>
        <dbReference type="EMBL" id="KAK4147598.1"/>
    </source>
</evidence>
<name>A0AAN6V9Y3_9PEZI</name>